<dbReference type="Gene3D" id="3.20.20.80">
    <property type="entry name" value="Glycosidases"/>
    <property type="match status" value="1"/>
</dbReference>
<keyword evidence="4 10" id="KW-0732">Signal</keyword>
<dbReference type="GO" id="GO:0004558">
    <property type="term" value="F:alpha-1,4-glucosidase activity"/>
    <property type="evidence" value="ECO:0007669"/>
    <property type="project" value="UniProtKB-EC"/>
</dbReference>
<name>A0A2I0A9M9_9ASPA</name>
<dbReference type="Pfam" id="PF21365">
    <property type="entry name" value="Glyco_hydro_31_3rd"/>
    <property type="match status" value="1"/>
</dbReference>
<dbReference type="STRING" id="1088818.A0A2I0A9M9"/>
<evidence type="ECO:0000256" key="5">
    <source>
        <dbReference type="ARBA" id="ARBA00022801"/>
    </source>
</evidence>
<reference evidence="14 15" key="1">
    <citation type="journal article" date="2017" name="Nature">
        <title>The Apostasia genome and the evolution of orchids.</title>
        <authorList>
            <person name="Zhang G.Q."/>
            <person name="Liu K.W."/>
            <person name="Li Z."/>
            <person name="Lohaus R."/>
            <person name="Hsiao Y.Y."/>
            <person name="Niu S.C."/>
            <person name="Wang J.Y."/>
            <person name="Lin Y.C."/>
            <person name="Xu Q."/>
            <person name="Chen L.J."/>
            <person name="Yoshida K."/>
            <person name="Fujiwara S."/>
            <person name="Wang Z.W."/>
            <person name="Zhang Y.Q."/>
            <person name="Mitsuda N."/>
            <person name="Wang M."/>
            <person name="Liu G.H."/>
            <person name="Pecoraro L."/>
            <person name="Huang H.X."/>
            <person name="Xiao X.J."/>
            <person name="Lin M."/>
            <person name="Wu X.Y."/>
            <person name="Wu W.L."/>
            <person name="Chen Y.Y."/>
            <person name="Chang S.B."/>
            <person name="Sakamoto S."/>
            <person name="Ohme-Takagi M."/>
            <person name="Yagi M."/>
            <person name="Zeng S.J."/>
            <person name="Shen C.Y."/>
            <person name="Yeh C.M."/>
            <person name="Luo Y.B."/>
            <person name="Tsai W.C."/>
            <person name="Van de Peer Y."/>
            <person name="Liu Z.J."/>
        </authorList>
    </citation>
    <scope>NUCLEOTIDE SEQUENCE [LARGE SCALE GENOMIC DNA]</scope>
    <source>
        <strain evidence="15">cv. Shenzhen</strain>
        <tissue evidence="14">Stem</tissue>
    </source>
</reference>
<dbReference type="SUPFAM" id="SSF51445">
    <property type="entry name" value="(Trans)glycosidases"/>
    <property type="match status" value="1"/>
</dbReference>
<dbReference type="GO" id="GO:0030246">
    <property type="term" value="F:carbohydrate binding"/>
    <property type="evidence" value="ECO:0007669"/>
    <property type="project" value="InterPro"/>
</dbReference>
<evidence type="ECO:0000256" key="9">
    <source>
        <dbReference type="RuleBase" id="RU361185"/>
    </source>
</evidence>
<dbReference type="InterPro" id="IPR011013">
    <property type="entry name" value="Gal_mutarotase_sf_dom"/>
</dbReference>
<dbReference type="CDD" id="cd14752">
    <property type="entry name" value="GH31_N"/>
    <property type="match status" value="1"/>
</dbReference>
<dbReference type="OrthoDB" id="5839090at2759"/>
<feature type="signal peptide" evidence="10">
    <location>
        <begin position="1"/>
        <end position="24"/>
    </location>
</feature>
<dbReference type="Proteomes" id="UP000236161">
    <property type="component" value="Unassembled WGS sequence"/>
</dbReference>
<dbReference type="Gene3D" id="2.60.40.1180">
    <property type="entry name" value="Golgi alpha-mannosidase II"/>
    <property type="match status" value="2"/>
</dbReference>
<evidence type="ECO:0000256" key="3">
    <source>
        <dbReference type="ARBA" id="ARBA00012741"/>
    </source>
</evidence>
<dbReference type="Pfam" id="PF01055">
    <property type="entry name" value="Glyco_hydro_31_2nd"/>
    <property type="match status" value="1"/>
</dbReference>
<dbReference type="EMBL" id="KZ452008">
    <property type="protein sequence ID" value="PKA52273.1"/>
    <property type="molecule type" value="Genomic_DNA"/>
</dbReference>
<evidence type="ECO:0000256" key="8">
    <source>
        <dbReference type="ARBA" id="ARBA00041343"/>
    </source>
</evidence>
<dbReference type="InterPro" id="IPR000322">
    <property type="entry name" value="Glyco_hydro_31_TIM"/>
</dbReference>
<dbReference type="PANTHER" id="PTHR22762">
    <property type="entry name" value="ALPHA-GLUCOSIDASE"/>
    <property type="match status" value="1"/>
</dbReference>
<evidence type="ECO:0000256" key="4">
    <source>
        <dbReference type="ARBA" id="ARBA00022729"/>
    </source>
</evidence>
<dbReference type="Gene3D" id="2.60.40.1760">
    <property type="entry name" value="glycosyl hydrolase (family 31)"/>
    <property type="match status" value="1"/>
</dbReference>
<proteinExistence type="inferred from homology"/>
<feature type="chain" id="PRO_5014174862" description="alpha-glucosidase" evidence="10">
    <location>
        <begin position="25"/>
        <end position="875"/>
    </location>
</feature>
<keyword evidence="6" id="KW-0325">Glycoprotein</keyword>
<dbReference type="GO" id="GO:0005975">
    <property type="term" value="P:carbohydrate metabolic process"/>
    <property type="evidence" value="ECO:0007669"/>
    <property type="project" value="InterPro"/>
</dbReference>
<dbReference type="FunFam" id="2.60.40.1180:FF:000044">
    <property type="entry name" value="Alpha-glucosidase 1"/>
    <property type="match status" value="1"/>
</dbReference>
<evidence type="ECO:0000313" key="15">
    <source>
        <dbReference type="Proteomes" id="UP000236161"/>
    </source>
</evidence>
<feature type="domain" description="Glycoside hydrolase family 31 TIM barrel" evidence="11">
    <location>
        <begin position="284"/>
        <end position="631"/>
    </location>
</feature>
<organism evidence="14 15">
    <name type="scientific">Apostasia shenzhenica</name>
    <dbReference type="NCBI Taxonomy" id="1088818"/>
    <lineage>
        <taxon>Eukaryota</taxon>
        <taxon>Viridiplantae</taxon>
        <taxon>Streptophyta</taxon>
        <taxon>Embryophyta</taxon>
        <taxon>Tracheophyta</taxon>
        <taxon>Spermatophyta</taxon>
        <taxon>Magnoliopsida</taxon>
        <taxon>Liliopsida</taxon>
        <taxon>Asparagales</taxon>
        <taxon>Orchidaceae</taxon>
        <taxon>Apostasioideae</taxon>
        <taxon>Apostasia</taxon>
    </lineage>
</organism>
<evidence type="ECO:0000256" key="7">
    <source>
        <dbReference type="ARBA" id="ARBA00023295"/>
    </source>
</evidence>
<evidence type="ECO:0000259" key="11">
    <source>
        <dbReference type="Pfam" id="PF01055"/>
    </source>
</evidence>
<dbReference type="CDD" id="cd06602">
    <property type="entry name" value="GH31_MGAM_SI_GAA"/>
    <property type="match status" value="1"/>
</dbReference>
<dbReference type="FunFam" id="3.20.20.80:FF:000016">
    <property type="entry name" value="Maltase-glucoamylase, intestinal"/>
    <property type="match status" value="1"/>
</dbReference>
<evidence type="ECO:0000256" key="2">
    <source>
        <dbReference type="ARBA" id="ARBA00007806"/>
    </source>
</evidence>
<feature type="domain" description="Glycosyl hydrolase family 31 C-terminal" evidence="13">
    <location>
        <begin position="639"/>
        <end position="728"/>
    </location>
</feature>
<dbReference type="PROSITE" id="PS00129">
    <property type="entry name" value="GLYCOSYL_HYDROL_F31_1"/>
    <property type="match status" value="1"/>
</dbReference>
<accession>A0A2I0A9M9</accession>
<evidence type="ECO:0000256" key="6">
    <source>
        <dbReference type="ARBA" id="ARBA00023180"/>
    </source>
</evidence>
<protein>
    <recommendedName>
        <fullName evidence="3">alpha-glucosidase</fullName>
        <ecNumber evidence="3">3.2.1.20</ecNumber>
    </recommendedName>
    <alternativeName>
        <fullName evidence="8">Maltase</fullName>
    </alternativeName>
</protein>
<evidence type="ECO:0000256" key="1">
    <source>
        <dbReference type="ARBA" id="ARBA00001657"/>
    </source>
</evidence>
<dbReference type="EC" id="3.2.1.20" evidence="3"/>
<dbReference type="PROSITE" id="PS00707">
    <property type="entry name" value="GLYCOSYL_HYDROL_F31_2"/>
    <property type="match status" value="1"/>
</dbReference>
<gene>
    <name evidence="14" type="ORF">AXF42_Ash010169</name>
</gene>
<dbReference type="PANTHER" id="PTHR22762:SF133">
    <property type="entry name" value="P-TYPE DOMAIN-CONTAINING PROTEIN"/>
    <property type="match status" value="1"/>
</dbReference>
<dbReference type="InterPro" id="IPR013780">
    <property type="entry name" value="Glyco_hydro_b"/>
</dbReference>
<dbReference type="SUPFAM" id="SSF51011">
    <property type="entry name" value="Glycosyl hydrolase domain"/>
    <property type="match status" value="1"/>
</dbReference>
<keyword evidence="15" id="KW-1185">Reference proteome</keyword>
<evidence type="ECO:0000259" key="13">
    <source>
        <dbReference type="Pfam" id="PF21365"/>
    </source>
</evidence>
<dbReference type="InterPro" id="IPR030459">
    <property type="entry name" value="Glyco_hydro_31_CS"/>
</dbReference>
<dbReference type="InterPro" id="IPR030458">
    <property type="entry name" value="Glyco_hydro_31_AS"/>
</dbReference>
<dbReference type="SUPFAM" id="SSF74650">
    <property type="entry name" value="Galactose mutarotase-like"/>
    <property type="match status" value="1"/>
</dbReference>
<dbReference type="InterPro" id="IPR017853">
    <property type="entry name" value="GH"/>
</dbReference>
<comment type="catalytic activity">
    <reaction evidence="1">
        <text>Hydrolysis of terminal, non-reducing (1-&gt;4)-linked alpha-D-glucose residues with release of alpha-D-glucose.</text>
        <dbReference type="EC" id="3.2.1.20"/>
    </reaction>
</comment>
<keyword evidence="7 9" id="KW-0326">Glycosidase</keyword>
<dbReference type="InterPro" id="IPR025887">
    <property type="entry name" value="Glyco_hydro_31_N_dom"/>
</dbReference>
<dbReference type="Pfam" id="PF13802">
    <property type="entry name" value="Gal_mutarotas_2"/>
    <property type="match status" value="1"/>
</dbReference>
<evidence type="ECO:0000256" key="10">
    <source>
        <dbReference type="SAM" id="SignalP"/>
    </source>
</evidence>
<feature type="domain" description="Glycoside hydrolase family 31 N-terminal" evidence="12">
    <location>
        <begin position="74"/>
        <end position="241"/>
    </location>
</feature>
<dbReference type="InterPro" id="IPR048395">
    <property type="entry name" value="Glyco_hydro_31_C"/>
</dbReference>
<dbReference type="AlphaFoldDB" id="A0A2I0A9M9"/>
<sequence>MKAFSALFFFFFSISLLLHSLSRSEEELPVGYGYRLRSSSTSSSGKYLTADLEIIQSSTIYGPDIPNLKFLASFESADRIRIRISDADRARWEVPETLIPRETPPYHRSMLEEDRGGSLFLSAPLSNLDLKLDGSTPFSFSISRRSSGEILFDTGGSLLVFKDRYLEISSWLPGDRANLYGLGEHTKRSFRLTANETMTMWNSDTWSSVVDQNLYGSHPFYMDVRSPAGDAHGVLLLNSNGMDVIYGGTYITYKVIGGILDLYFFAGPSPEDVMDQYTELVGRPAPMPYWSFGFHQCRWGYRNVEDLEEVVEGYEKAGIPLETMWSDIDYMDAFKDFTLDPQNYPIQRMKPFVDKLHFNGQKFVFILDPGISINTSYSTFQRAMEADIFLKRNGTNYEGEVWPGKVYFPDWFHPNTSTFWFREISAFLDLLPADGLWIDMNEIANFLNPAPVNDLDTPPYAINNAGVRRPINNRTVPVSCTHHGGTAEYDVHNLHGLLEAKSTHEALLKITGKRPFLLTRSTFVGSGRYAAHWTGDNTATWDDLAYSILGMLNFGLFGIPMVGADICGFSGDTTEELCRRWIQLGAFYPFSRNHAVNSSIRHELYLWDSVARSAKKALGLRYRLLPYYYTLMKEANSKGTPIARPLFFSFPEDAKTYGISTQFMIGKLVMVSPALQPAATYVNAYFPVGRWFNLFNLSETVVSPSGEYVRLESPEEEINVHVRGGSVLAMQDQAMTTRLGRKSGFELLVVFGSDGTAKGELFVDDGEAPEMGGEVGRWSLIKFTGEMDGNGAKLWSKVEGGRYALERKLVVKKVVFLGLDETSAVKTTAASVNGKEVSGGEGARVRFDGRGRFGIVEIEGLSQLMGEEFQLVLGG</sequence>
<comment type="similarity">
    <text evidence="2 9">Belongs to the glycosyl hydrolase 31 family.</text>
</comment>
<keyword evidence="5 9" id="KW-0378">Hydrolase</keyword>
<evidence type="ECO:0000259" key="12">
    <source>
        <dbReference type="Pfam" id="PF13802"/>
    </source>
</evidence>
<evidence type="ECO:0000313" key="14">
    <source>
        <dbReference type="EMBL" id="PKA52273.1"/>
    </source>
</evidence>